<feature type="chain" id="PRO_5046154168" evidence="1">
    <location>
        <begin position="20"/>
        <end position="471"/>
    </location>
</feature>
<proteinExistence type="predicted"/>
<dbReference type="SUPFAM" id="SSF51126">
    <property type="entry name" value="Pectin lyase-like"/>
    <property type="match status" value="1"/>
</dbReference>
<dbReference type="InterPro" id="IPR011050">
    <property type="entry name" value="Pectin_lyase_fold/virulence"/>
</dbReference>
<protein>
    <submittedName>
        <fullName evidence="2">Right-handed parallel beta-helix repeat-containing protein</fullName>
    </submittedName>
</protein>
<feature type="signal peptide" evidence="1">
    <location>
        <begin position="1"/>
        <end position="19"/>
    </location>
</feature>
<dbReference type="Proteomes" id="UP001073122">
    <property type="component" value="Unassembled WGS sequence"/>
</dbReference>
<gene>
    <name evidence="2" type="ORF">OF897_18120</name>
</gene>
<comment type="caution">
    <text evidence="2">The sequence shown here is derived from an EMBL/GenBank/DDBJ whole genome shotgun (WGS) entry which is preliminary data.</text>
</comment>
<evidence type="ECO:0000256" key="1">
    <source>
        <dbReference type="SAM" id="SignalP"/>
    </source>
</evidence>
<evidence type="ECO:0000313" key="2">
    <source>
        <dbReference type="EMBL" id="MCX8525836.1"/>
    </source>
</evidence>
<evidence type="ECO:0000313" key="3">
    <source>
        <dbReference type="Proteomes" id="UP001073122"/>
    </source>
</evidence>
<dbReference type="RefSeq" id="WP_267267082.1">
    <property type="nucleotide sequence ID" value="NZ_JAOVZW010000023.1"/>
</dbReference>
<keyword evidence="3" id="KW-1185">Reference proteome</keyword>
<sequence length="471" mass="52584">MKFKSLLFLSFWMLFLAISCDKDDITFDAPSQELRFSRDTVFCDTVYHQVRSETYVVKVFNNEDKDVMIPRINLEKGAASLYKINVDGKPGHDFQNVPLRKKDSLYIFVEIAPQASGPEAIAEDRVLFTTGAGQQHVTLFSVVQDAEFFIKTPTNPNLISSNTTWSKNKAKIIYGDLTVEPGINLNIQPGTKVYFHKNSGMKVATGATLNINGTKDDQVIFRGDRNDTYYDTIPRNWNSIRMAANSNLLMNHTRLFGGTRGLDMKQANATIKNSFIHTFQEYGIYAVGSTVNAENLVMNNCGESAIGIFRGGNHSYIHSTIANYSETMHSLNRMGIFATNEWTNDNGQKEYGALQNLNILNSIVYSDRDNSINLEHVGLNQFNYLIKNSSIKYTNLSGAGFLFENNPTNSVIQSIKNVDPKFVNYFAAKLNLRVKADSPARGKGDLTIANSVPTDIVNASRTTNPTLGAYQ</sequence>
<reference evidence="2" key="1">
    <citation type="submission" date="2022-10" db="EMBL/GenBank/DDBJ databases">
        <title>Chryseobacterium sp. nov., a novel bacterial species.</title>
        <authorList>
            <person name="Cao Y."/>
        </authorList>
    </citation>
    <scope>NUCLEOTIDE SEQUENCE</scope>
    <source>
        <strain evidence="2">CCTCC AB2015118</strain>
    </source>
</reference>
<accession>A0ABT3XVY1</accession>
<dbReference type="PROSITE" id="PS51257">
    <property type="entry name" value="PROKAR_LIPOPROTEIN"/>
    <property type="match status" value="1"/>
</dbReference>
<dbReference type="EMBL" id="JAOVZW010000023">
    <property type="protein sequence ID" value="MCX8525836.1"/>
    <property type="molecule type" value="Genomic_DNA"/>
</dbReference>
<organism evidence="2 3">
    <name type="scientific">Chryseobacterium formosus</name>
    <dbReference type="NCBI Taxonomy" id="1537363"/>
    <lineage>
        <taxon>Bacteria</taxon>
        <taxon>Pseudomonadati</taxon>
        <taxon>Bacteroidota</taxon>
        <taxon>Flavobacteriia</taxon>
        <taxon>Flavobacteriales</taxon>
        <taxon>Weeksellaceae</taxon>
        <taxon>Chryseobacterium group</taxon>
        <taxon>Chryseobacterium</taxon>
    </lineage>
</organism>
<keyword evidence="1" id="KW-0732">Signal</keyword>
<name>A0ABT3XVY1_9FLAO</name>